<comment type="caution">
    <text evidence="2">The sequence shown here is derived from an EMBL/GenBank/DDBJ whole genome shotgun (WGS) entry which is preliminary data.</text>
</comment>
<keyword evidence="3" id="KW-1185">Reference proteome</keyword>
<sequence>MASLNPRKEAPITPGPPRFTSATFPDQTVDRPMSSTVITGMQSQSSFSKTTPSESGFYVPDNTEEFWTQSLRQAQKMVAYIQATVDANVKIPTYNLLVSGLEQKKNQQLLQKKAYWL</sequence>
<dbReference type="Proteomes" id="UP000191612">
    <property type="component" value="Unassembled WGS sequence"/>
</dbReference>
<reference evidence="3" key="1">
    <citation type="journal article" date="2017" name="Nat. Microbiol.">
        <title>Global analysis of biosynthetic gene clusters reveals vast potential of secondary metabolite production in Penicillium species.</title>
        <authorList>
            <person name="Nielsen J.C."/>
            <person name="Grijseels S."/>
            <person name="Prigent S."/>
            <person name="Ji B."/>
            <person name="Dainat J."/>
            <person name="Nielsen K.F."/>
            <person name="Frisvad J.C."/>
            <person name="Workman M."/>
            <person name="Nielsen J."/>
        </authorList>
    </citation>
    <scope>NUCLEOTIDE SEQUENCE [LARGE SCALE GENOMIC DNA]</scope>
    <source>
        <strain evidence="3">IBT 29525</strain>
    </source>
</reference>
<evidence type="ECO:0000313" key="2">
    <source>
        <dbReference type="EMBL" id="OQE02494.1"/>
    </source>
</evidence>
<accession>A0A1V6RM41</accession>
<dbReference type="EMBL" id="MDYO01000002">
    <property type="protein sequence ID" value="OQE02494.1"/>
    <property type="molecule type" value="Genomic_DNA"/>
</dbReference>
<gene>
    <name evidence="2" type="ORF">PENSOL_c002G08609</name>
</gene>
<dbReference type="AlphaFoldDB" id="A0A1V6RM41"/>
<proteinExistence type="predicted"/>
<evidence type="ECO:0000313" key="3">
    <source>
        <dbReference type="Proteomes" id="UP000191612"/>
    </source>
</evidence>
<protein>
    <submittedName>
        <fullName evidence="2">Uncharacterized protein</fullName>
    </submittedName>
</protein>
<organism evidence="2 3">
    <name type="scientific">Penicillium solitum</name>
    <dbReference type="NCBI Taxonomy" id="60172"/>
    <lineage>
        <taxon>Eukaryota</taxon>
        <taxon>Fungi</taxon>
        <taxon>Dikarya</taxon>
        <taxon>Ascomycota</taxon>
        <taxon>Pezizomycotina</taxon>
        <taxon>Eurotiomycetes</taxon>
        <taxon>Eurotiomycetidae</taxon>
        <taxon>Eurotiales</taxon>
        <taxon>Aspergillaceae</taxon>
        <taxon>Penicillium</taxon>
    </lineage>
</organism>
<feature type="compositionally biased region" description="Basic and acidic residues" evidence="1">
    <location>
        <begin position="1"/>
        <end position="10"/>
    </location>
</feature>
<name>A0A1V6RM41_9EURO</name>
<evidence type="ECO:0000256" key="1">
    <source>
        <dbReference type="SAM" id="MobiDB-lite"/>
    </source>
</evidence>
<feature type="region of interest" description="Disordered" evidence="1">
    <location>
        <begin position="1"/>
        <end position="31"/>
    </location>
</feature>